<comment type="similarity">
    <text evidence="1">Belongs to the Arpin family.</text>
</comment>
<evidence type="ECO:0000313" key="4">
    <source>
        <dbReference type="EMBL" id="ELR19390.1"/>
    </source>
</evidence>
<dbReference type="PANTHER" id="PTHR31199">
    <property type="entry name" value="ARPIN"/>
    <property type="match status" value="1"/>
</dbReference>
<dbReference type="OrthoDB" id="5953051at2759"/>
<dbReference type="AlphaFoldDB" id="L8H2B9"/>
<dbReference type="GeneID" id="14920169"/>
<dbReference type="InterPro" id="IPR018889">
    <property type="entry name" value="Arpin"/>
</dbReference>
<accession>L8H2B9</accession>
<dbReference type="STRING" id="1257118.L8H2B9"/>
<evidence type="ECO:0000313" key="5">
    <source>
        <dbReference type="Proteomes" id="UP000011083"/>
    </source>
</evidence>
<dbReference type="VEuPathDB" id="AmoebaDB:ACA1_266160"/>
<dbReference type="Proteomes" id="UP000011083">
    <property type="component" value="Unassembled WGS sequence"/>
</dbReference>
<evidence type="ECO:0000256" key="3">
    <source>
        <dbReference type="SAM" id="MobiDB-lite"/>
    </source>
</evidence>
<dbReference type="RefSeq" id="XP_004341475.1">
    <property type="nucleotide sequence ID" value="XM_004341427.1"/>
</dbReference>
<feature type="region of interest" description="Disordered" evidence="3">
    <location>
        <begin position="213"/>
        <end position="237"/>
    </location>
</feature>
<dbReference type="PANTHER" id="PTHR31199:SF1">
    <property type="entry name" value="ARPIN"/>
    <property type="match status" value="1"/>
</dbReference>
<proteinExistence type="inferred from homology"/>
<dbReference type="KEGG" id="acan:ACA1_266160"/>
<dbReference type="GO" id="GO:0051126">
    <property type="term" value="P:negative regulation of actin nucleation"/>
    <property type="evidence" value="ECO:0007669"/>
    <property type="project" value="InterPro"/>
</dbReference>
<organism evidence="4 5">
    <name type="scientific">Acanthamoeba castellanii (strain ATCC 30010 / Neff)</name>
    <dbReference type="NCBI Taxonomy" id="1257118"/>
    <lineage>
        <taxon>Eukaryota</taxon>
        <taxon>Amoebozoa</taxon>
        <taxon>Discosea</taxon>
        <taxon>Longamoebia</taxon>
        <taxon>Centramoebida</taxon>
        <taxon>Acanthamoebidae</taxon>
        <taxon>Acanthamoeba</taxon>
    </lineage>
</organism>
<reference evidence="4 5" key="1">
    <citation type="journal article" date="2013" name="Genome Biol.">
        <title>Genome of Acanthamoeba castellanii highlights extensive lateral gene transfer and early evolution of tyrosine kinase signaling.</title>
        <authorList>
            <person name="Clarke M."/>
            <person name="Lohan A.J."/>
            <person name="Liu B."/>
            <person name="Lagkouvardos I."/>
            <person name="Roy S."/>
            <person name="Zafar N."/>
            <person name="Bertelli C."/>
            <person name="Schilde C."/>
            <person name="Kianianmomeni A."/>
            <person name="Burglin T.R."/>
            <person name="Frech C."/>
            <person name="Turcotte B."/>
            <person name="Kopec K.O."/>
            <person name="Synnott J.M."/>
            <person name="Choo C."/>
            <person name="Paponov I."/>
            <person name="Finkler A."/>
            <person name="Soon Heng Tan C."/>
            <person name="Hutchins A.P."/>
            <person name="Weinmeier T."/>
            <person name="Rattei T."/>
            <person name="Chu J.S."/>
            <person name="Gimenez G."/>
            <person name="Irimia M."/>
            <person name="Rigden D.J."/>
            <person name="Fitzpatrick D.A."/>
            <person name="Lorenzo-Morales J."/>
            <person name="Bateman A."/>
            <person name="Chiu C.H."/>
            <person name="Tang P."/>
            <person name="Hegemann P."/>
            <person name="Fromm H."/>
            <person name="Raoult D."/>
            <person name="Greub G."/>
            <person name="Miranda-Saavedra D."/>
            <person name="Chen N."/>
            <person name="Nash P."/>
            <person name="Ginger M.L."/>
            <person name="Horn M."/>
            <person name="Schaap P."/>
            <person name="Caler L."/>
            <person name="Loftus B."/>
        </authorList>
    </citation>
    <scope>NUCLEOTIDE SEQUENCE [LARGE SCALE GENOMIC DNA]</scope>
    <source>
        <strain evidence="4 5">Neff</strain>
    </source>
</reference>
<feature type="region of interest" description="Disordered" evidence="3">
    <location>
        <begin position="1"/>
        <end position="36"/>
    </location>
</feature>
<sequence length="237" mass="26161">MIHHATDLSVGTGQTKWAGSWQTEESRKASPARAGNEGAWLEGRVAAPLRSHSIVSDDPRHHRYLVVVVDVQEARKRVFEASGQEVDTRPHGKEVLQRTGYLVANWKKTEAQDEYKLTNDQLAKIVSGTAAALPRGYCDQQASALHPQVAGRFEFWGEPTLVKPLDIKEGTQVSLRTKGNSVFIETIAKKEESAPDYAGENVQGGWGAKIMGMKSEPEAWKPPSDSLQGVDEDEWDD</sequence>
<protein>
    <recommendedName>
        <fullName evidence="2">Arpin</fullName>
    </recommendedName>
</protein>
<dbReference type="EMBL" id="KB007933">
    <property type="protein sequence ID" value="ELR19390.1"/>
    <property type="molecule type" value="Genomic_DNA"/>
</dbReference>
<name>L8H2B9_ACACF</name>
<feature type="compositionally biased region" description="Polar residues" evidence="3">
    <location>
        <begin position="9"/>
        <end position="23"/>
    </location>
</feature>
<dbReference type="Pfam" id="PF10574">
    <property type="entry name" value="UPF0552"/>
    <property type="match status" value="1"/>
</dbReference>
<gene>
    <name evidence="4" type="ORF">ACA1_266160</name>
</gene>
<keyword evidence="5" id="KW-1185">Reference proteome</keyword>
<evidence type="ECO:0000256" key="2">
    <source>
        <dbReference type="ARBA" id="ARBA00019314"/>
    </source>
</evidence>
<evidence type="ECO:0000256" key="1">
    <source>
        <dbReference type="ARBA" id="ARBA00008453"/>
    </source>
</evidence>